<sequence>MCRDTNSSNIYTISSKCTTSFGTIVRETSNLRNDLKRSFPLEADISACRQEFQQWAMSFGANLSPSSMISLDYKFRNQDYTRSEVLTKLGHLLDDLERLQREYEEQKAGGDAKVIFNKVESDVAELKRFLGHLPKELWLEPEK</sequence>
<reference evidence="2" key="1">
    <citation type="submission" date="2022-09" db="EMBL/GenBank/DDBJ databases">
        <title>Fusarium specimens isolated from Avocado Roots.</title>
        <authorList>
            <person name="Stajich J."/>
            <person name="Roper C."/>
            <person name="Heimlech-Rivalta G."/>
        </authorList>
    </citation>
    <scope>NUCLEOTIDE SEQUENCE</scope>
    <source>
        <strain evidence="2">CF00136</strain>
    </source>
</reference>
<dbReference type="Proteomes" id="UP001152049">
    <property type="component" value="Unassembled WGS sequence"/>
</dbReference>
<organism evidence="2 3">
    <name type="scientific">Fusarium torreyae</name>
    <dbReference type="NCBI Taxonomy" id="1237075"/>
    <lineage>
        <taxon>Eukaryota</taxon>
        <taxon>Fungi</taxon>
        <taxon>Dikarya</taxon>
        <taxon>Ascomycota</taxon>
        <taxon>Pezizomycotina</taxon>
        <taxon>Sordariomycetes</taxon>
        <taxon>Hypocreomycetidae</taxon>
        <taxon>Hypocreales</taxon>
        <taxon>Nectriaceae</taxon>
        <taxon>Fusarium</taxon>
    </lineage>
</organism>
<accession>A0A9W8VD68</accession>
<protein>
    <submittedName>
        <fullName evidence="2">Uncharacterized protein</fullName>
    </submittedName>
</protein>
<evidence type="ECO:0000313" key="3">
    <source>
        <dbReference type="Proteomes" id="UP001152049"/>
    </source>
</evidence>
<feature type="coiled-coil region" evidence="1">
    <location>
        <begin position="82"/>
        <end position="109"/>
    </location>
</feature>
<evidence type="ECO:0000256" key="1">
    <source>
        <dbReference type="SAM" id="Coils"/>
    </source>
</evidence>
<proteinExistence type="predicted"/>
<dbReference type="EMBL" id="JAOQAZ010000013">
    <property type="protein sequence ID" value="KAJ4260527.1"/>
    <property type="molecule type" value="Genomic_DNA"/>
</dbReference>
<dbReference type="OrthoDB" id="4984416at2759"/>
<dbReference type="AlphaFoldDB" id="A0A9W8VD68"/>
<name>A0A9W8VD68_9HYPO</name>
<gene>
    <name evidence="2" type="ORF">NW762_007268</name>
</gene>
<evidence type="ECO:0000313" key="2">
    <source>
        <dbReference type="EMBL" id="KAJ4260527.1"/>
    </source>
</evidence>
<keyword evidence="1" id="KW-0175">Coiled coil</keyword>
<keyword evidence="3" id="KW-1185">Reference proteome</keyword>
<comment type="caution">
    <text evidence="2">The sequence shown here is derived from an EMBL/GenBank/DDBJ whole genome shotgun (WGS) entry which is preliminary data.</text>
</comment>